<dbReference type="RefSeq" id="WP_183861820.1">
    <property type="nucleotide sequence ID" value="NZ_JACHFH010000021.1"/>
</dbReference>
<dbReference type="GO" id="GO:0008360">
    <property type="term" value="P:regulation of cell shape"/>
    <property type="evidence" value="ECO:0007669"/>
    <property type="project" value="UniProtKB-UniRule"/>
</dbReference>
<dbReference type="EMBL" id="JACHFH010000021">
    <property type="protein sequence ID" value="MBB5336676.1"/>
    <property type="molecule type" value="Genomic_DNA"/>
</dbReference>
<organism evidence="4 5">
    <name type="scientific">Pectinatus brassicae</name>
    <dbReference type="NCBI Taxonomy" id="862415"/>
    <lineage>
        <taxon>Bacteria</taxon>
        <taxon>Bacillati</taxon>
        <taxon>Bacillota</taxon>
        <taxon>Negativicutes</taxon>
        <taxon>Selenomonadales</taxon>
        <taxon>Selenomonadaceae</taxon>
        <taxon>Pectinatus</taxon>
    </lineage>
</organism>
<comment type="subcellular location">
    <subcellularLocation>
        <location evidence="2">Cytoplasm</location>
    </subcellularLocation>
</comment>
<dbReference type="NCBIfam" id="TIGR01826">
    <property type="entry name" value="CofD_related"/>
    <property type="match status" value="1"/>
</dbReference>
<evidence type="ECO:0000313" key="5">
    <source>
        <dbReference type="Proteomes" id="UP000559117"/>
    </source>
</evidence>
<sequence>MHFFKWLYPGMKFKRWLSLFAAGVLLTSIGLTIVFNYKYIDGFEDFIFKIAYSIIGSYNYTVINIVGFFISAIGILIMLVAMRMTIRSIITVLLPDNSDKLVDLIYEKRKLDKGPAITVIGGGTGLSVLLRGLKEATNNVTAVVTVADDGGSSGRLRHEFNIIPPGDLRNCLVALADTEPLMEKLFQYRFEGDSELAGHSFGNLFIAAMTQVTGDVEKALMESSKVLAVRGRVFPASTAKIKLNATMTDGTIVEGESQIPLAHKQIKRVHISPNKVEPVASSINAIKDANVIILGPGSLYTSIMPNFLVDKVADTVKKSKAIKIYICNVMTQPGETDKYTVSMHVKAILEHAGVGSVDYVLVNDKPISKPLQDFYAKKGQYPVIIDEDAIHDLGVGFVKADLINETNVIHHDSEKLAHNIMQMAYGLKTDSKRKKRKFD</sequence>
<protein>
    <recommendedName>
        <fullName evidence="2">Putative gluconeogenesis factor</fullName>
    </recommendedName>
</protein>
<comment type="similarity">
    <text evidence="2">Belongs to the gluconeogenesis factor family.</text>
</comment>
<dbReference type="PANTHER" id="PTHR30135:SF3">
    <property type="entry name" value="GLUCONEOGENESIS FACTOR-RELATED"/>
    <property type="match status" value="1"/>
</dbReference>
<dbReference type="AlphaFoldDB" id="A0A840UHT0"/>
<dbReference type="Pfam" id="PF01933">
    <property type="entry name" value="CofD"/>
    <property type="match status" value="1"/>
</dbReference>
<name>A0A840UHT0_9FIRM</name>
<accession>A0A840UHT0</accession>
<reference evidence="4 5" key="1">
    <citation type="submission" date="2020-08" db="EMBL/GenBank/DDBJ databases">
        <title>Genomic Encyclopedia of Type Strains, Phase IV (KMG-IV): sequencing the most valuable type-strain genomes for metagenomic binning, comparative biology and taxonomic classification.</title>
        <authorList>
            <person name="Goeker M."/>
        </authorList>
    </citation>
    <scope>NUCLEOTIDE SEQUENCE [LARGE SCALE GENOMIC DNA]</scope>
    <source>
        <strain evidence="4 5">DSM 24661</strain>
    </source>
</reference>
<proteinExistence type="inferred from homology"/>
<gene>
    <name evidence="4" type="ORF">HNR32_001827</name>
</gene>
<keyword evidence="3" id="KW-0812">Transmembrane</keyword>
<feature type="transmembrane region" description="Helical" evidence="3">
    <location>
        <begin position="16"/>
        <end position="37"/>
    </location>
</feature>
<keyword evidence="3" id="KW-0472">Membrane</keyword>
<keyword evidence="3" id="KW-1133">Transmembrane helix</keyword>
<dbReference type="SUPFAM" id="SSF142338">
    <property type="entry name" value="CofD-like"/>
    <property type="match status" value="1"/>
</dbReference>
<dbReference type="HAMAP" id="MF_00973">
    <property type="entry name" value="Gluconeogen_factor"/>
    <property type="match status" value="1"/>
</dbReference>
<evidence type="ECO:0000256" key="1">
    <source>
        <dbReference type="ARBA" id="ARBA00022490"/>
    </source>
</evidence>
<dbReference type="InterPro" id="IPR002882">
    <property type="entry name" value="CofD"/>
</dbReference>
<dbReference type="GO" id="GO:0043743">
    <property type="term" value="F:LPPG:FO 2-phospho-L-lactate transferase activity"/>
    <property type="evidence" value="ECO:0007669"/>
    <property type="project" value="InterPro"/>
</dbReference>
<dbReference type="Proteomes" id="UP000559117">
    <property type="component" value="Unassembled WGS sequence"/>
</dbReference>
<comment type="function">
    <text evidence="2">Required for morphogenesis under gluconeogenic growth conditions.</text>
</comment>
<dbReference type="InterPro" id="IPR038136">
    <property type="entry name" value="CofD-like_dom_sf"/>
</dbReference>
<evidence type="ECO:0000256" key="3">
    <source>
        <dbReference type="SAM" id="Phobius"/>
    </source>
</evidence>
<dbReference type="InterPro" id="IPR010119">
    <property type="entry name" value="Gluconeogen_factor"/>
</dbReference>
<feature type="transmembrane region" description="Helical" evidence="3">
    <location>
        <begin position="57"/>
        <end position="81"/>
    </location>
</feature>
<comment type="caution">
    <text evidence="4">The sequence shown here is derived from an EMBL/GenBank/DDBJ whole genome shotgun (WGS) entry which is preliminary data.</text>
</comment>
<evidence type="ECO:0000256" key="2">
    <source>
        <dbReference type="HAMAP-Rule" id="MF_00973"/>
    </source>
</evidence>
<dbReference type="Gene3D" id="3.40.50.10680">
    <property type="entry name" value="CofD-like domains"/>
    <property type="match status" value="1"/>
</dbReference>
<keyword evidence="5" id="KW-1185">Reference proteome</keyword>
<evidence type="ECO:0000313" key="4">
    <source>
        <dbReference type="EMBL" id="MBB5336676.1"/>
    </source>
</evidence>
<dbReference type="GO" id="GO:0005737">
    <property type="term" value="C:cytoplasm"/>
    <property type="evidence" value="ECO:0007669"/>
    <property type="project" value="UniProtKB-SubCell"/>
</dbReference>
<keyword evidence="1 2" id="KW-0963">Cytoplasm</keyword>
<dbReference type="CDD" id="cd07187">
    <property type="entry name" value="YvcK_like"/>
    <property type="match status" value="1"/>
</dbReference>
<dbReference type="PANTHER" id="PTHR30135">
    <property type="entry name" value="UNCHARACTERIZED PROTEIN YVCK-RELATED"/>
    <property type="match status" value="1"/>
</dbReference>